<gene>
    <name evidence="1" type="primary">Contig18288.g19427</name>
    <name evidence="1" type="ORF">STYLEM_19378</name>
</gene>
<sequence>MNQKQLTSIDYQGQLTIYDCQRFKLQDKIKISDLPLKQVIIDEFHERLIVSGYMSTIYSIDMNTLKVIAEFQPKHEEPCKKIYPCIKKLDFNSILVGTGNENLRKIDTLHQGRGLLFSYDLRDNQVNTKFRGHFDYILDLEVINEKYFVSSNHIDKMKVIDQNLLVWDIRNIIKGGHITRQVSIGMDIGDYKNCNAIYSGSQDGKLYIYDLKQYKLKQAVDLFEFDMLVDVDFNIHNGQIACLSSKHKQYENNISILNPNLF</sequence>
<dbReference type="EMBL" id="CCKQ01018281">
    <property type="protein sequence ID" value="CDW90237.1"/>
    <property type="molecule type" value="Genomic_DNA"/>
</dbReference>
<keyword evidence="2" id="KW-1185">Reference proteome</keyword>
<evidence type="ECO:0000313" key="1">
    <source>
        <dbReference type="EMBL" id="CDW90237.1"/>
    </source>
</evidence>
<name>A0A078BAF3_STYLE</name>
<dbReference type="Proteomes" id="UP000039865">
    <property type="component" value="Unassembled WGS sequence"/>
</dbReference>
<evidence type="ECO:0000313" key="2">
    <source>
        <dbReference type="Proteomes" id="UP000039865"/>
    </source>
</evidence>
<reference evidence="1 2" key="1">
    <citation type="submission" date="2014-06" db="EMBL/GenBank/DDBJ databases">
        <authorList>
            <person name="Swart Estienne"/>
        </authorList>
    </citation>
    <scope>NUCLEOTIDE SEQUENCE [LARGE SCALE GENOMIC DNA]</scope>
    <source>
        <strain evidence="1 2">130c</strain>
    </source>
</reference>
<dbReference type="Gene3D" id="2.130.10.10">
    <property type="entry name" value="YVTN repeat-like/Quinoprotein amine dehydrogenase"/>
    <property type="match status" value="1"/>
</dbReference>
<accession>A0A078BAF3</accession>
<organism evidence="1 2">
    <name type="scientific">Stylonychia lemnae</name>
    <name type="common">Ciliate</name>
    <dbReference type="NCBI Taxonomy" id="5949"/>
    <lineage>
        <taxon>Eukaryota</taxon>
        <taxon>Sar</taxon>
        <taxon>Alveolata</taxon>
        <taxon>Ciliophora</taxon>
        <taxon>Intramacronucleata</taxon>
        <taxon>Spirotrichea</taxon>
        <taxon>Stichotrichia</taxon>
        <taxon>Sporadotrichida</taxon>
        <taxon>Oxytrichidae</taxon>
        <taxon>Stylonychinae</taxon>
        <taxon>Stylonychia</taxon>
    </lineage>
</organism>
<dbReference type="InterPro" id="IPR036322">
    <property type="entry name" value="WD40_repeat_dom_sf"/>
</dbReference>
<protein>
    <submittedName>
        <fullName evidence="1">Uncharacterized protein</fullName>
    </submittedName>
</protein>
<dbReference type="InterPro" id="IPR015943">
    <property type="entry name" value="WD40/YVTN_repeat-like_dom_sf"/>
</dbReference>
<dbReference type="InParanoid" id="A0A078BAF3"/>
<dbReference type="AlphaFoldDB" id="A0A078BAF3"/>
<proteinExistence type="predicted"/>
<dbReference type="SUPFAM" id="SSF50978">
    <property type="entry name" value="WD40 repeat-like"/>
    <property type="match status" value="1"/>
</dbReference>